<evidence type="ECO:0000313" key="2">
    <source>
        <dbReference type="EMBL" id="AEB95715.1"/>
    </source>
</evidence>
<dbReference type="EMBL" id="CP002656">
    <property type="protein sequence ID" value="AEB95715.1"/>
    <property type="molecule type" value="Genomic_DNA"/>
</dbReference>
<evidence type="ECO:0000256" key="1">
    <source>
        <dbReference type="PROSITE-ProRule" id="PRU00023"/>
    </source>
</evidence>
<dbReference type="eggNOG" id="arCOG04004">
    <property type="taxonomic scope" value="Archaea"/>
</dbReference>
<name>F4FZV3_METCR</name>
<dbReference type="STRING" id="1006006.Mcup_1612"/>
<evidence type="ECO:0000313" key="3">
    <source>
        <dbReference type="Proteomes" id="UP000007812"/>
    </source>
</evidence>
<dbReference type="PROSITE" id="PS50088">
    <property type="entry name" value="ANK_REPEAT"/>
    <property type="match status" value="1"/>
</dbReference>
<dbReference type="InterPro" id="IPR036770">
    <property type="entry name" value="Ankyrin_rpt-contain_sf"/>
</dbReference>
<dbReference type="KEGG" id="mcn:Mcup_1612"/>
<proteinExistence type="predicted"/>
<sequence>MLIERGADPNMRDINGFTLLHKAYYLGLESLIDFIVRNGGKMDVLDSFGRRPYEYKRS</sequence>
<dbReference type="PATRIC" id="fig|1006006.8.peg.1611"/>
<gene>
    <name evidence="2" type="ordered locus">Mcup_1612</name>
</gene>
<protein>
    <submittedName>
        <fullName evidence="2">Uncharacterized protein</fullName>
    </submittedName>
</protein>
<keyword evidence="3" id="KW-1185">Reference proteome</keyword>
<reference evidence="2 3" key="1">
    <citation type="journal article" date="2011" name="J. Bacteriol.">
        <title>Complete genome sequence of Metallosphaera cuprina, a metal sulfide-oxidizing archaeon from a hot spring.</title>
        <authorList>
            <person name="Liu L.J."/>
            <person name="You X.Y."/>
            <person name="Zheng H."/>
            <person name="Wang S."/>
            <person name="Jiang C.Y."/>
            <person name="Liu S.J."/>
        </authorList>
    </citation>
    <scope>NUCLEOTIDE SEQUENCE [LARGE SCALE GENOMIC DNA]</scope>
    <source>
        <strain evidence="2 3">Ar-4</strain>
    </source>
</reference>
<organism evidence="2 3">
    <name type="scientific">Metallosphaera cuprina (strain Ar-4)</name>
    <dbReference type="NCBI Taxonomy" id="1006006"/>
    <lineage>
        <taxon>Archaea</taxon>
        <taxon>Thermoproteota</taxon>
        <taxon>Thermoprotei</taxon>
        <taxon>Sulfolobales</taxon>
        <taxon>Sulfolobaceae</taxon>
        <taxon>Metallosphaera</taxon>
    </lineage>
</organism>
<keyword evidence="1" id="KW-0040">ANK repeat</keyword>
<dbReference type="Gene3D" id="1.25.40.20">
    <property type="entry name" value="Ankyrin repeat-containing domain"/>
    <property type="match status" value="1"/>
</dbReference>
<dbReference type="HOGENOM" id="CLU_2968447_0_0_2"/>
<dbReference type="InterPro" id="IPR002110">
    <property type="entry name" value="Ankyrin_rpt"/>
</dbReference>
<accession>F4FZV3</accession>
<dbReference type="Proteomes" id="UP000007812">
    <property type="component" value="Chromosome"/>
</dbReference>
<dbReference type="SUPFAM" id="SSF48403">
    <property type="entry name" value="Ankyrin repeat"/>
    <property type="match status" value="1"/>
</dbReference>
<feature type="repeat" description="ANK" evidence="1">
    <location>
        <begin position="15"/>
        <end position="47"/>
    </location>
</feature>
<dbReference type="AlphaFoldDB" id="F4FZV3"/>